<reference evidence="2 3" key="1">
    <citation type="submission" date="2019-08" db="EMBL/GenBank/DDBJ databases">
        <title>Prosopis cineraria nodule microbiome.</title>
        <authorList>
            <person name="Ali R."/>
            <person name="Chaluvadi S.R."/>
            <person name="Wang X."/>
        </authorList>
    </citation>
    <scope>NUCLEOTIDE SEQUENCE [LARGE SCALE GENOMIC DNA]</scope>
    <source>
        <strain evidence="2 3">BG7</strain>
        <plasmid evidence="2 3">unnamed</plasmid>
    </source>
</reference>
<geneLocation type="plasmid" evidence="2 3">
    <name>unnamed</name>
</geneLocation>
<protein>
    <submittedName>
        <fullName evidence="2">GreA/GreB family elongation factor</fullName>
    </submittedName>
</protein>
<gene>
    <name evidence="2" type="ORF">FZ934_20845</name>
</gene>
<sequence>MARLGSKVRLRYLDRGQETYQFTIWKDPSVPETGLANQNAPLAKAVLDAEVGDELEILGRLIRKAVVESVN</sequence>
<accession>A0A5Q0CDY3</accession>
<organism evidence="2 3">
    <name type="scientific">Rhizobium grahamii</name>
    <dbReference type="NCBI Taxonomy" id="1120045"/>
    <lineage>
        <taxon>Bacteria</taxon>
        <taxon>Pseudomonadati</taxon>
        <taxon>Pseudomonadota</taxon>
        <taxon>Alphaproteobacteria</taxon>
        <taxon>Hyphomicrobiales</taxon>
        <taxon>Rhizobiaceae</taxon>
        <taxon>Rhizobium/Agrobacterium group</taxon>
        <taxon>Rhizobium</taxon>
    </lineage>
</organism>
<keyword evidence="2" id="KW-0648">Protein biosynthesis</keyword>
<dbReference type="OrthoDB" id="9757917at2"/>
<name>A0A5Q0CDY3_9HYPH</name>
<keyword evidence="3" id="KW-1185">Reference proteome</keyword>
<dbReference type="Gene3D" id="3.10.50.30">
    <property type="entry name" value="Transcription elongation factor, GreA/GreB, C-terminal domain"/>
    <property type="match status" value="1"/>
</dbReference>
<dbReference type="Pfam" id="PF01272">
    <property type="entry name" value="GreA_GreB"/>
    <property type="match status" value="1"/>
</dbReference>
<dbReference type="KEGG" id="rgr:FZ934_20845"/>
<evidence type="ECO:0000313" key="3">
    <source>
        <dbReference type="Proteomes" id="UP000326881"/>
    </source>
</evidence>
<proteinExistence type="predicted"/>
<dbReference type="InterPro" id="IPR001437">
    <property type="entry name" value="Tscrpt_elong_fac_GreA/B_C"/>
</dbReference>
<dbReference type="GO" id="GO:0032784">
    <property type="term" value="P:regulation of DNA-templated transcription elongation"/>
    <property type="evidence" value="ECO:0007669"/>
    <property type="project" value="InterPro"/>
</dbReference>
<dbReference type="GO" id="GO:0003746">
    <property type="term" value="F:translation elongation factor activity"/>
    <property type="evidence" value="ECO:0007669"/>
    <property type="project" value="UniProtKB-KW"/>
</dbReference>
<dbReference type="EMBL" id="CP043499">
    <property type="protein sequence ID" value="QFY64048.1"/>
    <property type="molecule type" value="Genomic_DNA"/>
</dbReference>
<dbReference type="AlphaFoldDB" id="A0A5Q0CDY3"/>
<dbReference type="InterPro" id="IPR036953">
    <property type="entry name" value="GreA/GreB_C_sf"/>
</dbReference>
<keyword evidence="2" id="KW-0614">Plasmid</keyword>
<keyword evidence="2" id="KW-0251">Elongation factor</keyword>
<evidence type="ECO:0000313" key="2">
    <source>
        <dbReference type="EMBL" id="QFY64048.1"/>
    </source>
</evidence>
<dbReference type="GO" id="GO:0003677">
    <property type="term" value="F:DNA binding"/>
    <property type="evidence" value="ECO:0007669"/>
    <property type="project" value="InterPro"/>
</dbReference>
<dbReference type="SUPFAM" id="SSF54534">
    <property type="entry name" value="FKBP-like"/>
    <property type="match status" value="1"/>
</dbReference>
<evidence type="ECO:0000259" key="1">
    <source>
        <dbReference type="Pfam" id="PF01272"/>
    </source>
</evidence>
<dbReference type="Proteomes" id="UP000326881">
    <property type="component" value="Plasmid unnamed"/>
</dbReference>
<feature type="domain" description="Transcription elongation factor GreA/GreB C-terminal" evidence="1">
    <location>
        <begin position="3"/>
        <end position="57"/>
    </location>
</feature>